<evidence type="ECO:0000313" key="2">
    <source>
        <dbReference type="EMBL" id="UUP17485.1"/>
    </source>
</evidence>
<feature type="signal peptide" evidence="1">
    <location>
        <begin position="1"/>
        <end position="25"/>
    </location>
</feature>
<name>A0ABY5MK94_9HYPH</name>
<protein>
    <recommendedName>
        <fullName evidence="4">Lipoprotein</fullName>
    </recommendedName>
</protein>
<sequence>MFHPYSARRAACAVLILALSLPAGACMAPGPQSPLELSRFDPFAADPAAVSAAIVLDRALHLRRGDIVMRVSLDSREPGLSFDETFVLALNGHSAGQLPGLAVAPNQHVQIAAIAKEDHARFQRVQQKARLAQEQRVSAGEGSLSITISGACRTGPIGHAATARAYLRTAATSRYVPLTDQIELGRVLDGAAQGSIARCGDGR</sequence>
<keyword evidence="1" id="KW-0732">Signal</keyword>
<accession>A0ABY5MK94</accession>
<proteinExistence type="predicted"/>
<dbReference type="RefSeq" id="WP_338529816.1">
    <property type="nucleotide sequence ID" value="NZ_CP030941.1"/>
</dbReference>
<keyword evidence="3" id="KW-1185">Reference proteome</keyword>
<feature type="chain" id="PRO_5045543349" description="Lipoprotein" evidence="1">
    <location>
        <begin position="26"/>
        <end position="203"/>
    </location>
</feature>
<evidence type="ECO:0000313" key="3">
    <source>
        <dbReference type="Proteomes" id="UP001342418"/>
    </source>
</evidence>
<dbReference type="Proteomes" id="UP001342418">
    <property type="component" value="Chromosome"/>
</dbReference>
<organism evidence="2 3">
    <name type="scientific">Nitratireductor thuwali</name>
    <dbReference type="NCBI Taxonomy" id="2267699"/>
    <lineage>
        <taxon>Bacteria</taxon>
        <taxon>Pseudomonadati</taxon>
        <taxon>Pseudomonadota</taxon>
        <taxon>Alphaproteobacteria</taxon>
        <taxon>Hyphomicrobiales</taxon>
        <taxon>Phyllobacteriaceae</taxon>
        <taxon>Nitratireductor</taxon>
    </lineage>
</organism>
<gene>
    <name evidence="2" type="ORF">NTH_01953</name>
</gene>
<reference evidence="2 3" key="1">
    <citation type="submission" date="2018-07" db="EMBL/GenBank/DDBJ databases">
        <title>Genome sequence of Nitratireductor thuwali#1536.</title>
        <authorList>
            <person name="Michoud G."/>
            <person name="Merlino G."/>
            <person name="Sefrji F.O."/>
            <person name="Daffonchio D."/>
        </authorList>
    </citation>
    <scope>NUCLEOTIDE SEQUENCE [LARGE SCALE GENOMIC DNA]</scope>
    <source>
        <strain evidence="3">Nit1536</strain>
    </source>
</reference>
<dbReference type="EMBL" id="CP030941">
    <property type="protein sequence ID" value="UUP17485.1"/>
    <property type="molecule type" value="Genomic_DNA"/>
</dbReference>
<evidence type="ECO:0000256" key="1">
    <source>
        <dbReference type="SAM" id="SignalP"/>
    </source>
</evidence>
<evidence type="ECO:0008006" key="4">
    <source>
        <dbReference type="Google" id="ProtNLM"/>
    </source>
</evidence>